<dbReference type="InterPro" id="IPR000847">
    <property type="entry name" value="LysR_HTH_N"/>
</dbReference>
<dbReference type="GO" id="GO:0006351">
    <property type="term" value="P:DNA-templated transcription"/>
    <property type="evidence" value="ECO:0007669"/>
    <property type="project" value="TreeGrafter"/>
</dbReference>
<dbReference type="InterPro" id="IPR036388">
    <property type="entry name" value="WH-like_DNA-bd_sf"/>
</dbReference>
<accession>A0A1B4FZX5</accession>
<comment type="similarity">
    <text evidence="1">Belongs to the LysR transcriptional regulatory family.</text>
</comment>
<dbReference type="Pfam" id="PF00126">
    <property type="entry name" value="HTH_1"/>
    <property type="match status" value="1"/>
</dbReference>
<evidence type="ECO:0000256" key="2">
    <source>
        <dbReference type="ARBA" id="ARBA00023015"/>
    </source>
</evidence>
<dbReference type="PANTHER" id="PTHR30537">
    <property type="entry name" value="HTH-TYPE TRANSCRIPTIONAL REGULATOR"/>
    <property type="match status" value="1"/>
</dbReference>
<dbReference type="PANTHER" id="PTHR30537:SF74">
    <property type="entry name" value="HTH-TYPE TRANSCRIPTIONAL REGULATOR TRPI"/>
    <property type="match status" value="1"/>
</dbReference>
<dbReference type="InterPro" id="IPR036390">
    <property type="entry name" value="WH_DNA-bd_sf"/>
</dbReference>
<evidence type="ECO:0000313" key="6">
    <source>
        <dbReference type="EMBL" id="AOJ09215.1"/>
    </source>
</evidence>
<dbReference type="EMBL" id="CP013389">
    <property type="protein sequence ID" value="AOJ09215.1"/>
    <property type="molecule type" value="Genomic_DNA"/>
</dbReference>
<dbReference type="PRINTS" id="PR00039">
    <property type="entry name" value="HTHLYSR"/>
</dbReference>
<dbReference type="RefSeq" id="WP_066493375.1">
    <property type="nucleotide sequence ID" value="NZ_CP013389.1"/>
</dbReference>
<sequence>MRPDPPDTSKLPSLSALRTFEVSARGYSLTEAAHHLHVTVGAVSRQIKMLEDELGVKLFDRKANSLSLNETGRQLARDLSRAFAMILAATNRARHQYKTEIRLTCTLSIASHWLNKRIAKLTADAGNGIALAIDPSADVRDLDAGEADLAIRYCPTSLPRLNARPLFAEHFLPVCPPQYLRELGGVSTPDDLLRARLIHAPWFLNNHHENSSWDDWFAIAGSASRKALPVLSFTGVGYAVDEILANGGVIIGSSAIIADDLADGRLVPVFDDRYRIASPYEYRLVWAPSATNSPEVRQLIDAILALAGHAPEFER</sequence>
<dbReference type="Gene3D" id="3.40.190.10">
    <property type="entry name" value="Periplasmic binding protein-like II"/>
    <property type="match status" value="2"/>
</dbReference>
<keyword evidence="4" id="KW-0804">Transcription</keyword>
<dbReference type="InterPro" id="IPR005119">
    <property type="entry name" value="LysR_subst-bd"/>
</dbReference>
<evidence type="ECO:0000256" key="1">
    <source>
        <dbReference type="ARBA" id="ARBA00009437"/>
    </source>
</evidence>
<keyword evidence="3" id="KW-0238">DNA-binding</keyword>
<organism evidence="6 7">
    <name type="scientific">Burkholderia mayonis</name>
    <dbReference type="NCBI Taxonomy" id="1385591"/>
    <lineage>
        <taxon>Bacteria</taxon>
        <taxon>Pseudomonadati</taxon>
        <taxon>Pseudomonadota</taxon>
        <taxon>Betaproteobacteria</taxon>
        <taxon>Burkholderiales</taxon>
        <taxon>Burkholderiaceae</taxon>
        <taxon>Burkholderia</taxon>
        <taxon>pseudomallei group</taxon>
    </lineage>
</organism>
<dbReference type="InterPro" id="IPR058163">
    <property type="entry name" value="LysR-type_TF_proteobact-type"/>
</dbReference>
<dbReference type="Pfam" id="PF03466">
    <property type="entry name" value="LysR_substrate"/>
    <property type="match status" value="1"/>
</dbReference>
<dbReference type="SUPFAM" id="SSF46785">
    <property type="entry name" value="Winged helix' DNA-binding domain"/>
    <property type="match status" value="1"/>
</dbReference>
<evidence type="ECO:0000259" key="5">
    <source>
        <dbReference type="PROSITE" id="PS50931"/>
    </source>
</evidence>
<evidence type="ECO:0000256" key="4">
    <source>
        <dbReference type="ARBA" id="ARBA00023163"/>
    </source>
</evidence>
<dbReference type="GO" id="GO:0043565">
    <property type="term" value="F:sequence-specific DNA binding"/>
    <property type="evidence" value="ECO:0007669"/>
    <property type="project" value="TreeGrafter"/>
</dbReference>
<feature type="domain" description="HTH lysR-type" evidence="5">
    <location>
        <begin position="12"/>
        <end position="69"/>
    </location>
</feature>
<keyword evidence="2" id="KW-0805">Transcription regulation</keyword>
<name>A0A1B4FZX5_9BURK</name>
<dbReference type="AlphaFoldDB" id="A0A1B4FZX5"/>
<protein>
    <submittedName>
        <fullName evidence="6">LysR family transcriptional regulator</fullName>
    </submittedName>
</protein>
<dbReference type="PROSITE" id="PS50931">
    <property type="entry name" value="HTH_LYSR"/>
    <property type="match status" value="1"/>
</dbReference>
<reference evidence="6 7" key="1">
    <citation type="submission" date="2015-12" db="EMBL/GenBank/DDBJ databases">
        <title>Diversity of Burkholderia near neighbor genomes.</title>
        <authorList>
            <person name="Sahl J."/>
            <person name="Wagner D."/>
            <person name="Keim P."/>
        </authorList>
    </citation>
    <scope>NUCLEOTIDE SEQUENCE [LARGE SCALE GENOMIC DNA]</scope>
    <source>
        <strain evidence="6 7">BDU8</strain>
    </source>
</reference>
<dbReference type="Proteomes" id="UP000067711">
    <property type="component" value="Chromosome 1"/>
</dbReference>
<dbReference type="Gene3D" id="1.10.10.10">
    <property type="entry name" value="Winged helix-like DNA-binding domain superfamily/Winged helix DNA-binding domain"/>
    <property type="match status" value="1"/>
</dbReference>
<proteinExistence type="inferred from homology"/>
<gene>
    <name evidence="6" type="ORF">WS71_17750</name>
</gene>
<dbReference type="SUPFAM" id="SSF53850">
    <property type="entry name" value="Periplasmic binding protein-like II"/>
    <property type="match status" value="1"/>
</dbReference>
<dbReference type="GO" id="GO:0003700">
    <property type="term" value="F:DNA-binding transcription factor activity"/>
    <property type="evidence" value="ECO:0007669"/>
    <property type="project" value="InterPro"/>
</dbReference>
<evidence type="ECO:0000256" key="3">
    <source>
        <dbReference type="ARBA" id="ARBA00023125"/>
    </source>
</evidence>
<evidence type="ECO:0000313" key="7">
    <source>
        <dbReference type="Proteomes" id="UP000067711"/>
    </source>
</evidence>